<accession>A0AA39MCW8</accession>
<dbReference type="InterPro" id="IPR029760">
    <property type="entry name" value="GPX_CS"/>
</dbReference>
<dbReference type="InterPro" id="IPR000889">
    <property type="entry name" value="Glutathione_peroxidase"/>
</dbReference>
<dbReference type="GO" id="GO:0005737">
    <property type="term" value="C:cytoplasm"/>
    <property type="evidence" value="ECO:0007669"/>
    <property type="project" value="UniProtKB-SubCell"/>
</dbReference>
<comment type="function">
    <text evidence="9">May constitute a glutathione peroxidase-like protective system against oxidative stresses.</text>
</comment>
<evidence type="ECO:0000259" key="12">
    <source>
        <dbReference type="PROSITE" id="PS51352"/>
    </source>
</evidence>
<dbReference type="InterPro" id="IPR013766">
    <property type="entry name" value="Thioredoxin_domain"/>
</dbReference>
<dbReference type="PROSITE" id="PS51352">
    <property type="entry name" value="THIOREDOXIN_2"/>
    <property type="match status" value="1"/>
</dbReference>
<dbReference type="PROSITE" id="PS00460">
    <property type="entry name" value="GLUTATHIONE_PEROXID_1"/>
    <property type="match status" value="1"/>
</dbReference>
<dbReference type="PROSITE" id="PS00763">
    <property type="entry name" value="GLUTATHIONE_PEROXID_2"/>
    <property type="match status" value="1"/>
</dbReference>
<protein>
    <recommendedName>
        <fullName evidence="4 11">Glutathione peroxidase</fullName>
    </recommendedName>
</protein>
<dbReference type="PANTHER" id="PTHR11592">
    <property type="entry name" value="GLUTATHIONE PEROXIDASE"/>
    <property type="match status" value="1"/>
</dbReference>
<dbReference type="PRINTS" id="PR01011">
    <property type="entry name" value="GLUTPROXDASE"/>
</dbReference>
<keyword evidence="5" id="KW-0963">Cytoplasm</keyword>
<evidence type="ECO:0000256" key="7">
    <source>
        <dbReference type="ARBA" id="ARBA00022933"/>
    </source>
</evidence>
<name>A0AA39MCW8_9BILA</name>
<evidence type="ECO:0000256" key="11">
    <source>
        <dbReference type="RuleBase" id="RU000499"/>
    </source>
</evidence>
<keyword evidence="14" id="KW-1185">Reference proteome</keyword>
<comment type="subcellular location">
    <subcellularLocation>
        <location evidence="2">Cytoplasm</location>
    </subcellularLocation>
</comment>
<comment type="similarity">
    <text evidence="3 11">Belongs to the glutathione peroxidase family.</text>
</comment>
<dbReference type="PIRSF" id="PIRSF000303">
    <property type="entry name" value="Glutathion_perox"/>
    <property type="match status" value="1"/>
</dbReference>
<comment type="caution">
    <text evidence="13">The sequence shown here is derived from an EMBL/GenBank/DDBJ whole genome shotgun (WGS) entry which is preliminary data.</text>
</comment>
<proteinExistence type="inferred from homology"/>
<feature type="active site" evidence="10">
    <location>
        <position position="80"/>
    </location>
</feature>
<dbReference type="FunFam" id="3.40.30.10:FF:000270">
    <property type="entry name" value="Glutathione peroxidase"/>
    <property type="match status" value="1"/>
</dbReference>
<dbReference type="Pfam" id="PF00255">
    <property type="entry name" value="GSHPx"/>
    <property type="match status" value="1"/>
</dbReference>
<comment type="catalytic activity">
    <reaction evidence="1">
        <text>2 glutathione + H2O2 = glutathione disulfide + 2 H2O</text>
        <dbReference type="Rhea" id="RHEA:16833"/>
        <dbReference type="ChEBI" id="CHEBI:15377"/>
        <dbReference type="ChEBI" id="CHEBI:16240"/>
        <dbReference type="ChEBI" id="CHEBI:57925"/>
        <dbReference type="ChEBI" id="CHEBI:58297"/>
        <dbReference type="EC" id="1.11.1.9"/>
    </reaction>
</comment>
<evidence type="ECO:0000256" key="9">
    <source>
        <dbReference type="ARBA" id="ARBA00054853"/>
    </source>
</evidence>
<dbReference type="InterPro" id="IPR029759">
    <property type="entry name" value="GPX_AS"/>
</dbReference>
<dbReference type="GO" id="GO:0006979">
    <property type="term" value="P:response to oxidative stress"/>
    <property type="evidence" value="ECO:0007669"/>
    <property type="project" value="InterPro"/>
</dbReference>
<evidence type="ECO:0000256" key="6">
    <source>
        <dbReference type="ARBA" id="ARBA00022559"/>
    </source>
</evidence>
<reference evidence="13" key="1">
    <citation type="submission" date="2023-06" db="EMBL/GenBank/DDBJ databases">
        <title>Genomic analysis of the entomopathogenic nematode Steinernema hermaphroditum.</title>
        <authorList>
            <person name="Schwarz E.M."/>
            <person name="Heppert J.K."/>
            <person name="Baniya A."/>
            <person name="Schwartz H.T."/>
            <person name="Tan C.-H."/>
            <person name="Antoshechkin I."/>
            <person name="Sternberg P.W."/>
            <person name="Goodrich-Blair H."/>
            <person name="Dillman A.R."/>
        </authorList>
    </citation>
    <scope>NUCLEOTIDE SEQUENCE</scope>
    <source>
        <strain evidence="13">PS9179</strain>
        <tissue evidence="13">Whole animal</tissue>
    </source>
</reference>
<evidence type="ECO:0000313" key="14">
    <source>
        <dbReference type="Proteomes" id="UP001175271"/>
    </source>
</evidence>
<gene>
    <name evidence="13" type="ORF">QR680_011255</name>
</gene>
<evidence type="ECO:0000256" key="4">
    <source>
        <dbReference type="ARBA" id="ARBA00012310"/>
    </source>
</evidence>
<dbReference type="Proteomes" id="UP001175271">
    <property type="component" value="Unassembled WGS sequence"/>
</dbReference>
<evidence type="ECO:0000256" key="1">
    <source>
        <dbReference type="ARBA" id="ARBA00000217"/>
    </source>
</evidence>
<keyword evidence="6 11" id="KW-0575">Peroxidase</keyword>
<evidence type="ECO:0000313" key="13">
    <source>
        <dbReference type="EMBL" id="KAK0429213.1"/>
    </source>
</evidence>
<evidence type="ECO:0000256" key="10">
    <source>
        <dbReference type="PIRSR" id="PIRSR000303-1"/>
    </source>
</evidence>
<keyword evidence="8 11" id="KW-0560">Oxidoreductase</keyword>
<organism evidence="13 14">
    <name type="scientific">Steinernema hermaphroditum</name>
    <dbReference type="NCBI Taxonomy" id="289476"/>
    <lineage>
        <taxon>Eukaryota</taxon>
        <taxon>Metazoa</taxon>
        <taxon>Ecdysozoa</taxon>
        <taxon>Nematoda</taxon>
        <taxon>Chromadorea</taxon>
        <taxon>Rhabditida</taxon>
        <taxon>Tylenchina</taxon>
        <taxon>Panagrolaimomorpha</taxon>
        <taxon>Strongyloidoidea</taxon>
        <taxon>Steinernematidae</taxon>
        <taxon>Steinernema</taxon>
    </lineage>
</organism>
<dbReference type="InterPro" id="IPR036249">
    <property type="entry name" value="Thioredoxin-like_sf"/>
</dbReference>
<evidence type="ECO:0000256" key="5">
    <source>
        <dbReference type="ARBA" id="ARBA00022490"/>
    </source>
</evidence>
<dbReference type="PANTHER" id="PTHR11592:SF134">
    <property type="entry name" value="PHOSPHOLIPID HYDROPEROXIDE GLUTATHIONE PEROXIDASE"/>
    <property type="match status" value="1"/>
</dbReference>
<keyword evidence="7" id="KW-0712">Selenocysteine</keyword>
<dbReference type="GO" id="GO:0004602">
    <property type="term" value="F:glutathione peroxidase activity"/>
    <property type="evidence" value="ECO:0007669"/>
    <property type="project" value="UniProtKB-EC"/>
</dbReference>
<feature type="domain" description="Thioredoxin" evidence="12">
    <location>
        <begin position="42"/>
        <end position="204"/>
    </location>
</feature>
<dbReference type="PROSITE" id="PS51355">
    <property type="entry name" value="GLUTATHIONE_PEROXID_3"/>
    <property type="match status" value="1"/>
</dbReference>
<evidence type="ECO:0000256" key="2">
    <source>
        <dbReference type="ARBA" id="ARBA00004496"/>
    </source>
</evidence>
<dbReference type="CDD" id="cd00340">
    <property type="entry name" value="GSH_Peroxidase"/>
    <property type="match status" value="1"/>
</dbReference>
<dbReference type="EMBL" id="JAUCMV010000001">
    <property type="protein sequence ID" value="KAK0429213.1"/>
    <property type="molecule type" value="Genomic_DNA"/>
</dbReference>
<evidence type="ECO:0000256" key="8">
    <source>
        <dbReference type="ARBA" id="ARBA00023002"/>
    </source>
</evidence>
<dbReference type="AlphaFoldDB" id="A0AA39MCW8"/>
<dbReference type="Gene3D" id="3.40.30.10">
    <property type="entry name" value="Glutaredoxin"/>
    <property type="match status" value="1"/>
</dbReference>
<dbReference type="SUPFAM" id="SSF52833">
    <property type="entry name" value="Thioredoxin-like"/>
    <property type="match status" value="1"/>
</dbReference>
<evidence type="ECO:0000256" key="3">
    <source>
        <dbReference type="ARBA" id="ARBA00006926"/>
    </source>
</evidence>
<sequence>MAGASRSLSRLITSGFHPYSRVQLFSGVQALSCGKSLFSTLSDMSNTIYQFTVKGADGEDVSLDKYKGKVCLIVNVASACGLTNANYTQLKELLDQYKTRGFEVLAFPCNQFGGQEPKCEIDIKNFVQDKFKFEPELFQKINVNGNNASPLYDFLKKEKGGTLIDAIKWNFTKFLIDRDGKVVKRYGPTTEPKTFIADIEDLLNTNPHL</sequence>